<dbReference type="InterPro" id="IPR013784">
    <property type="entry name" value="Carb-bd-like_fold"/>
</dbReference>
<dbReference type="Pfam" id="PF14905">
    <property type="entry name" value="OMP_b-brl_3"/>
    <property type="match status" value="1"/>
</dbReference>
<sequence length="799" mass="88378">MKTLLSFLLSMLTFSALAQYKLSGTVIEKANQPAAYATVVIVQANDSSIVKGGLTDESGHFMVTNIAPGTYRARISSVGYSDLYSPIVTIKNNSVTDLGTLTLESVARNLETVTVKAQASLLSQLADRIVMNVEGSVITRGNKVEDLLRYAPRVRYDNGNVSVGNKSNVLILVDGRQMGQASLSSFLQTFSAEDIVRLEVITNPSARYDATVEAVINIVTQKSREQGINGRATATYSQGQYGRSSVNGSLTYRQGKWTVFGSLNAALPSTAYSTQLLNRSFPDAFQQNDMSTRNTYQSAAVNLGLDYAFNNRHTLGLRLNGKMGQDAKDTRTITRSGASQRVDSTIRTLNDGHENTGSYDLNVNYKGLFGNATTPGGQKELTVFITESFVDKDATQLIQYQKDVTTDAAAGPATLLRILNPNKQRNVIGQIDFGTPLPGGKWRMDVGAKYVFIRNDNHLQQQNFVANQYVTDPAFSNIGVYQENTYAAYTNFSRQLSKGWSIQAGLRAERTEQNLTQSALSRVYHGLFPSFGLSRTLPNGQSWGLTLSRKVNRPSLNSLVPYRYLIDPYTLIQGNPMIRPSFSHTLDAFYSAGNLILFANYSYVRDQITTVLQANDQTLQYTQIDANLRSGNDIYLGATYARNLTKWWQTNTTVMGMGNYTNSPVNELSTYRSSGAWVNVNSTNLFTLPNAWTYELTLMYMSPARAGLFMQKGFGGVSMSVNKSLLARQANLRIDVSDVFRTMYSRLVSNYGLVDFTMKSVYDSQRVKVSFSYTFGKKTVKAARTTNLGNDDEKGRMNQ</sequence>
<dbReference type="Gene3D" id="2.60.40.1120">
    <property type="entry name" value="Carboxypeptidase-like, regulatory domain"/>
    <property type="match status" value="1"/>
</dbReference>
<keyword evidence="6" id="KW-0675">Receptor</keyword>
<keyword evidence="2" id="KW-0472">Membrane</keyword>
<dbReference type="SUPFAM" id="SSF56935">
    <property type="entry name" value="Porins"/>
    <property type="match status" value="1"/>
</dbReference>
<dbReference type="Pfam" id="PF13620">
    <property type="entry name" value="CarboxypepD_reg"/>
    <property type="match status" value="1"/>
</dbReference>
<keyword evidence="4" id="KW-0732">Signal</keyword>
<dbReference type="Proteomes" id="UP000474175">
    <property type="component" value="Unassembled WGS sequence"/>
</dbReference>
<protein>
    <submittedName>
        <fullName evidence="6">TonB-dependent receptor</fullName>
    </submittedName>
</protein>
<comment type="caution">
    <text evidence="6">The sequence shown here is derived from an EMBL/GenBank/DDBJ whole genome shotgun (WGS) entry which is preliminary data.</text>
</comment>
<proteinExistence type="predicted"/>
<dbReference type="AlphaFoldDB" id="A0A6L9LAP5"/>
<evidence type="ECO:0000256" key="3">
    <source>
        <dbReference type="ARBA" id="ARBA00023237"/>
    </source>
</evidence>
<evidence type="ECO:0000313" key="6">
    <source>
        <dbReference type="EMBL" id="NDU95883.1"/>
    </source>
</evidence>
<dbReference type="EMBL" id="JAAFZH010000005">
    <property type="protein sequence ID" value="NDU95883.1"/>
    <property type="molecule type" value="Genomic_DNA"/>
</dbReference>
<evidence type="ECO:0000259" key="5">
    <source>
        <dbReference type="Pfam" id="PF14905"/>
    </source>
</evidence>
<dbReference type="InterPro" id="IPR036942">
    <property type="entry name" value="Beta-barrel_TonB_sf"/>
</dbReference>
<evidence type="ECO:0000256" key="4">
    <source>
        <dbReference type="SAM" id="SignalP"/>
    </source>
</evidence>
<evidence type="ECO:0000256" key="1">
    <source>
        <dbReference type="ARBA" id="ARBA00004442"/>
    </source>
</evidence>
<accession>A0A6L9LAP5</accession>
<keyword evidence="3" id="KW-0998">Cell outer membrane</keyword>
<evidence type="ECO:0000313" key="7">
    <source>
        <dbReference type="Proteomes" id="UP000474175"/>
    </source>
</evidence>
<name>A0A6L9LAP5_9BACT</name>
<dbReference type="Gene3D" id="2.40.170.20">
    <property type="entry name" value="TonB-dependent receptor, beta-barrel domain"/>
    <property type="match status" value="1"/>
</dbReference>
<feature type="signal peptide" evidence="4">
    <location>
        <begin position="1"/>
        <end position="18"/>
    </location>
</feature>
<gene>
    <name evidence="6" type="ORF">GK108_13450</name>
</gene>
<feature type="chain" id="PRO_5026979301" evidence="4">
    <location>
        <begin position="19"/>
        <end position="799"/>
    </location>
</feature>
<dbReference type="SUPFAM" id="SSF49452">
    <property type="entry name" value="Starch-binding domain-like"/>
    <property type="match status" value="1"/>
</dbReference>
<dbReference type="GO" id="GO:0009279">
    <property type="term" value="C:cell outer membrane"/>
    <property type="evidence" value="ECO:0007669"/>
    <property type="project" value="UniProtKB-SubCell"/>
</dbReference>
<dbReference type="InterPro" id="IPR041700">
    <property type="entry name" value="OMP_b-brl_3"/>
</dbReference>
<dbReference type="GO" id="GO:0030246">
    <property type="term" value="F:carbohydrate binding"/>
    <property type="evidence" value="ECO:0007669"/>
    <property type="project" value="InterPro"/>
</dbReference>
<evidence type="ECO:0000256" key="2">
    <source>
        <dbReference type="ARBA" id="ARBA00023136"/>
    </source>
</evidence>
<comment type="subcellular location">
    <subcellularLocation>
        <location evidence="1">Cell outer membrane</location>
    </subcellularLocation>
</comment>
<feature type="domain" description="Outer membrane protein beta-barrel" evidence="5">
    <location>
        <begin position="379"/>
        <end position="773"/>
    </location>
</feature>
<organism evidence="6 7">
    <name type="scientific">Spirosoma terrae</name>
    <dbReference type="NCBI Taxonomy" id="1968276"/>
    <lineage>
        <taxon>Bacteria</taxon>
        <taxon>Pseudomonadati</taxon>
        <taxon>Bacteroidota</taxon>
        <taxon>Cytophagia</taxon>
        <taxon>Cytophagales</taxon>
        <taxon>Cytophagaceae</taxon>
        <taxon>Spirosoma</taxon>
    </lineage>
</organism>
<keyword evidence="7" id="KW-1185">Reference proteome</keyword>
<dbReference type="RefSeq" id="WP_163948845.1">
    <property type="nucleotide sequence ID" value="NZ_JAAFZH010000005.1"/>
</dbReference>
<reference evidence="6 7" key="1">
    <citation type="submission" date="2020-02" db="EMBL/GenBank/DDBJ databases">
        <title>Draft genome sequence of two Spirosoma agri KCTC 52727 and Spirosoma terrae KCTC 52035.</title>
        <authorList>
            <person name="Rojas J."/>
            <person name="Ambika Manirajan B."/>
            <person name="Suarez C."/>
            <person name="Ratering S."/>
            <person name="Schnell S."/>
        </authorList>
    </citation>
    <scope>NUCLEOTIDE SEQUENCE [LARGE SCALE GENOMIC DNA]</scope>
    <source>
        <strain evidence="6 7">KCTC 52035</strain>
    </source>
</reference>